<evidence type="ECO:0000313" key="4">
    <source>
        <dbReference type="Proteomes" id="UP000594903"/>
    </source>
</evidence>
<dbReference type="RefSeq" id="WP_018575550.1">
    <property type="nucleotide sequence ID" value="NZ_CP065725.1"/>
</dbReference>
<evidence type="ECO:0000313" key="2">
    <source>
        <dbReference type="EMBL" id="SUA51112.1"/>
    </source>
</evidence>
<evidence type="ECO:0000313" key="3">
    <source>
        <dbReference type="Proteomes" id="UP000254603"/>
    </source>
</evidence>
<accession>A0A378XBQ4</accession>
<proteinExistence type="predicted"/>
<protein>
    <submittedName>
        <fullName evidence="2">Uncharacterized protein</fullName>
    </submittedName>
</protein>
<reference evidence="1 4" key="2">
    <citation type="submission" date="2020-12" db="EMBL/GenBank/DDBJ databases">
        <title>FDA dAtabase for Regulatory Grade micrObial Sequences (FDA-ARGOS): Supporting development and validation of Infectious Disease Dx tests.</title>
        <authorList>
            <person name="Sproer C."/>
            <person name="Gronow S."/>
            <person name="Severitt S."/>
            <person name="Schroder I."/>
            <person name="Tallon L."/>
            <person name="Sadzewicz L."/>
            <person name="Zhao X."/>
            <person name="Boylan J."/>
            <person name="Ott S."/>
            <person name="Bowen H."/>
            <person name="Vavikolanu K."/>
            <person name="Mehta A."/>
            <person name="Aluvathingal J."/>
            <person name="Nadendla S."/>
            <person name="Lowell S."/>
            <person name="Myers T."/>
            <person name="Yan Y."/>
            <person name="Sichtig H."/>
        </authorList>
    </citation>
    <scope>NUCLEOTIDE SEQUENCE [LARGE SCALE GENOMIC DNA]</scope>
    <source>
        <strain evidence="1 4">FDAARGOS_872</strain>
    </source>
</reference>
<keyword evidence="4" id="KW-1185">Reference proteome</keyword>
<dbReference type="STRING" id="1122619.GCA_000373745_02365"/>
<dbReference type="EMBL" id="CP065725">
    <property type="protein sequence ID" value="QPT40435.1"/>
    <property type="molecule type" value="Genomic_DNA"/>
</dbReference>
<evidence type="ECO:0000313" key="1">
    <source>
        <dbReference type="EMBL" id="QPT40435.1"/>
    </source>
</evidence>
<dbReference type="AlphaFoldDB" id="A0A378XBQ4"/>
<dbReference type="Proteomes" id="UP000254603">
    <property type="component" value="Unassembled WGS sequence"/>
</dbReference>
<dbReference type="EMBL" id="UGSB01000001">
    <property type="protein sequence ID" value="SUA51112.1"/>
    <property type="molecule type" value="Genomic_DNA"/>
</dbReference>
<sequence length="60" mass="6904">MFNKPDYSHIAKESKVAIKTTSEEAAAIFYAYDRGFDALDDESKRQLDVVIGKLKYELWS</sequence>
<gene>
    <name evidence="1" type="ORF">I6G29_02125</name>
    <name evidence="2" type="ORF">NCTC11997_00475</name>
</gene>
<name>A0A378XBQ4_9BURK</name>
<reference evidence="2 3" key="1">
    <citation type="submission" date="2018-06" db="EMBL/GenBank/DDBJ databases">
        <authorList>
            <consortium name="Pathogen Informatics"/>
            <person name="Doyle S."/>
        </authorList>
    </citation>
    <scope>NUCLEOTIDE SEQUENCE [LARGE SCALE GENOMIC DNA]</scope>
    <source>
        <strain evidence="2 3">NCTC11997</strain>
    </source>
</reference>
<organism evidence="2 3">
    <name type="scientific">Oligella ureolytica</name>
    <dbReference type="NCBI Taxonomy" id="90244"/>
    <lineage>
        <taxon>Bacteria</taxon>
        <taxon>Pseudomonadati</taxon>
        <taxon>Pseudomonadota</taxon>
        <taxon>Betaproteobacteria</taxon>
        <taxon>Burkholderiales</taxon>
        <taxon>Alcaligenaceae</taxon>
        <taxon>Oligella</taxon>
    </lineage>
</organism>
<dbReference type="Proteomes" id="UP000594903">
    <property type="component" value="Chromosome"/>
</dbReference>